<dbReference type="Proteomes" id="UP000199220">
    <property type="component" value="Unassembled WGS sequence"/>
</dbReference>
<reference evidence="4" key="1">
    <citation type="submission" date="2016-10" db="EMBL/GenBank/DDBJ databases">
        <authorList>
            <person name="Varghese N."/>
            <person name="Submissions S."/>
        </authorList>
    </citation>
    <scope>NUCLEOTIDE SEQUENCE [LARGE SCALE GENOMIC DNA]</scope>
    <source>
        <strain evidence="4">DSM 21368</strain>
    </source>
</reference>
<keyword evidence="2" id="KW-1133">Transmembrane helix</keyword>
<feature type="region of interest" description="Disordered" evidence="1">
    <location>
        <begin position="1"/>
        <end position="49"/>
    </location>
</feature>
<feature type="transmembrane region" description="Helical" evidence="2">
    <location>
        <begin position="82"/>
        <end position="104"/>
    </location>
</feature>
<keyword evidence="2" id="KW-0812">Transmembrane</keyword>
<organism evidence="3 4">
    <name type="scientific">Ruania alba</name>
    <dbReference type="NCBI Taxonomy" id="648782"/>
    <lineage>
        <taxon>Bacteria</taxon>
        <taxon>Bacillati</taxon>
        <taxon>Actinomycetota</taxon>
        <taxon>Actinomycetes</taxon>
        <taxon>Micrococcales</taxon>
        <taxon>Ruaniaceae</taxon>
        <taxon>Ruania</taxon>
    </lineage>
</organism>
<dbReference type="EMBL" id="FNTX01000001">
    <property type="protein sequence ID" value="SED65455.1"/>
    <property type="molecule type" value="Genomic_DNA"/>
</dbReference>
<feature type="compositionally biased region" description="Polar residues" evidence="1">
    <location>
        <begin position="17"/>
        <end position="36"/>
    </location>
</feature>
<dbReference type="STRING" id="648782.SAMN04488554_0357"/>
<name>A0A1H5CFS1_9MICO</name>
<evidence type="ECO:0000313" key="3">
    <source>
        <dbReference type="EMBL" id="SED65455.1"/>
    </source>
</evidence>
<evidence type="ECO:0000313" key="4">
    <source>
        <dbReference type="Proteomes" id="UP000199220"/>
    </source>
</evidence>
<keyword evidence="2" id="KW-0472">Membrane</keyword>
<evidence type="ECO:0000256" key="1">
    <source>
        <dbReference type="SAM" id="MobiDB-lite"/>
    </source>
</evidence>
<gene>
    <name evidence="3" type="ORF">SAMN04488554_0357</name>
</gene>
<proteinExistence type="predicted"/>
<dbReference type="RefSeq" id="WP_089771425.1">
    <property type="nucleotide sequence ID" value="NZ_FNTX01000001.1"/>
</dbReference>
<sequence length="107" mass="11079">MSTEHEERPTVEEGEPTMSTSPASSVHETETMNSVSYGGAADPAQPQERGPRLRTVVWGLVLILLGAVVIAIGMGVQLDPTVVFIGILAIAGATLLIGALVSAARGR</sequence>
<keyword evidence="4" id="KW-1185">Reference proteome</keyword>
<evidence type="ECO:0000256" key="2">
    <source>
        <dbReference type="SAM" id="Phobius"/>
    </source>
</evidence>
<dbReference type="AlphaFoldDB" id="A0A1H5CFS1"/>
<feature type="transmembrane region" description="Helical" evidence="2">
    <location>
        <begin position="56"/>
        <end position="76"/>
    </location>
</feature>
<protein>
    <submittedName>
        <fullName evidence="3">Uncharacterized protein</fullName>
    </submittedName>
</protein>
<feature type="compositionally biased region" description="Basic and acidic residues" evidence="1">
    <location>
        <begin position="1"/>
        <end position="11"/>
    </location>
</feature>
<accession>A0A1H5CFS1</accession>